<feature type="compositionally biased region" description="Acidic residues" evidence="1">
    <location>
        <begin position="39"/>
        <end position="50"/>
    </location>
</feature>
<sequence length="428" mass="47238">MKRMVKEKLIVVCCGDCGGSGGVEVGGDEDGVELKVDRSEDDGYGSNDDDNDKCTILKNTLSNGRGNRHTKQYEQSLCESNKHPACPCSTEPQPTWAHSTKHGGFNVILQVWHPSMIFTLTILTASLEEGIYSFFLNGVYHPMTSPALGEARGSVKLLLTKNHPVSTPVIRAEAWSTSRRVPRAPHKAIRLSQMGPSKADVRSGAAYYLVSYRGSSSNSRGEDHPITSTALGETRGNTKVLLTKNHPVPTPVFQAGTLRGADADGNMAAMTSHRKRLRFEFGTVERAMAEHPAREDVTLNARATLKITLWLHGWCGGRATGCHATCNGFDSRSEQLFVRSTNCCFVPGRHLYVKFSNCYKGHRTSLSFAEAVAVTPAYDRFLISPVGKYVDNDYEAQSSVRDWPQKALQREEWKEGREAFALQWDDHG</sequence>
<evidence type="ECO:0000313" key="2">
    <source>
        <dbReference type="EMBL" id="SOQ36198.1"/>
    </source>
</evidence>
<protein>
    <submittedName>
        <fullName evidence="2">SFRICE_000293</fullName>
    </submittedName>
</protein>
<feature type="region of interest" description="Disordered" evidence="1">
    <location>
        <begin position="28"/>
        <end position="50"/>
    </location>
</feature>
<organism evidence="2">
    <name type="scientific">Spodoptera frugiperda</name>
    <name type="common">Fall armyworm</name>
    <dbReference type="NCBI Taxonomy" id="7108"/>
    <lineage>
        <taxon>Eukaryota</taxon>
        <taxon>Metazoa</taxon>
        <taxon>Ecdysozoa</taxon>
        <taxon>Arthropoda</taxon>
        <taxon>Hexapoda</taxon>
        <taxon>Insecta</taxon>
        <taxon>Pterygota</taxon>
        <taxon>Neoptera</taxon>
        <taxon>Endopterygota</taxon>
        <taxon>Lepidoptera</taxon>
        <taxon>Glossata</taxon>
        <taxon>Ditrysia</taxon>
        <taxon>Noctuoidea</taxon>
        <taxon>Noctuidae</taxon>
        <taxon>Amphipyrinae</taxon>
        <taxon>Spodoptera</taxon>
    </lineage>
</organism>
<dbReference type="EMBL" id="ODYU01000836">
    <property type="protein sequence ID" value="SOQ36198.1"/>
    <property type="molecule type" value="Genomic_DNA"/>
</dbReference>
<evidence type="ECO:0000256" key="1">
    <source>
        <dbReference type="SAM" id="MobiDB-lite"/>
    </source>
</evidence>
<reference evidence="2" key="1">
    <citation type="submission" date="2016-07" db="EMBL/GenBank/DDBJ databases">
        <authorList>
            <person name="Bretaudeau A."/>
        </authorList>
    </citation>
    <scope>NUCLEOTIDE SEQUENCE</scope>
    <source>
        <strain evidence="2">Rice</strain>
        <tissue evidence="2">Whole body</tissue>
    </source>
</reference>
<dbReference type="AlphaFoldDB" id="A0A2H1V5U9"/>
<name>A0A2H1V5U9_SPOFR</name>
<accession>A0A2H1V5U9</accession>
<gene>
    <name evidence="2" type="ORF">SFRICE_000293</name>
</gene>
<proteinExistence type="predicted"/>